<proteinExistence type="predicted"/>
<feature type="chain" id="PRO_5038575481" evidence="1">
    <location>
        <begin position="28"/>
        <end position="552"/>
    </location>
</feature>
<feature type="domain" description="Solute-binding protein family 5" evidence="2">
    <location>
        <begin position="103"/>
        <end position="468"/>
    </location>
</feature>
<dbReference type="Proteomes" id="UP000289260">
    <property type="component" value="Chromosome"/>
</dbReference>
<dbReference type="OrthoDB" id="5049679at2"/>
<evidence type="ECO:0000259" key="2">
    <source>
        <dbReference type="Pfam" id="PF00496"/>
    </source>
</evidence>
<dbReference type="CDD" id="cd00995">
    <property type="entry name" value="PBP2_NikA_DppA_OppA_like"/>
    <property type="match status" value="1"/>
</dbReference>
<dbReference type="GO" id="GO:1904680">
    <property type="term" value="F:peptide transmembrane transporter activity"/>
    <property type="evidence" value="ECO:0007669"/>
    <property type="project" value="TreeGrafter"/>
</dbReference>
<keyword evidence="1" id="KW-0732">Signal</keyword>
<dbReference type="PROSITE" id="PS51257">
    <property type="entry name" value="PROKAR_LIPOPROTEIN"/>
    <property type="match status" value="1"/>
</dbReference>
<sequence length="552" mass="58245">MSKRTLMIVGAAAAAAALALTACSGGAGGGDASGGDGGDAAFELDFSSLATTTPAGTAPVDTVTWNLPYEPLSLDPMFTYNYAENTVISNLCESLMRLTPELEIENGLAESVENPDERTVVYTLRSDATFWDGSPVSADDVVYSLGRQVGADSASYYADYFSSVESVEKTGDREVTVRLTEPDALFEQAMSSAAGAIVQQAAAEAAGERFGTPQGGLMCSGPFSLAGWDPGKNLRLEKNADYWDAELVPLVENLDFTFIADESTAINSLRSGDSDGQFFYLPPAGLTQIEGSDAEIVFGESFTMWTMRATSTEGPFSKPEVRAALLAAIDRQAIGDVVFQGAAAPAPVLTGPAYFGTGPQAALFQEAFDGFSTEPDIEKAQEMLAEAGDVSGKIVLGVQGSSAVHEQTANLIQAAGEAIGLDIETQVIPVEQFGNLYFDETAREGLDGFFTTYYGDFADPLSVYVALAPEGTGNFTGYDAAGDDIAEARRTLDPEARAEHTIAAQEKITRDLPWVPFNFMPVIMVQNSDISGAVPSSAYLSYPWAATIGGVE</sequence>
<dbReference type="Gene3D" id="3.90.76.10">
    <property type="entry name" value="Dipeptide-binding Protein, Domain 1"/>
    <property type="match status" value="1"/>
</dbReference>
<dbReference type="PANTHER" id="PTHR30290">
    <property type="entry name" value="PERIPLASMIC BINDING COMPONENT OF ABC TRANSPORTER"/>
    <property type="match status" value="1"/>
</dbReference>
<dbReference type="Gene3D" id="3.10.105.10">
    <property type="entry name" value="Dipeptide-binding Protein, Domain 3"/>
    <property type="match status" value="1"/>
</dbReference>
<dbReference type="KEGG" id="ltr:EVS81_08410"/>
<dbReference type="InterPro" id="IPR039424">
    <property type="entry name" value="SBP_5"/>
</dbReference>
<protein>
    <submittedName>
        <fullName evidence="3">ABC transporter substrate-binding protein</fullName>
    </submittedName>
</protein>
<evidence type="ECO:0000256" key="1">
    <source>
        <dbReference type="SAM" id="SignalP"/>
    </source>
</evidence>
<gene>
    <name evidence="3" type="ORF">EVS81_08410</name>
</gene>
<dbReference type="GO" id="GO:0015833">
    <property type="term" value="P:peptide transport"/>
    <property type="evidence" value="ECO:0007669"/>
    <property type="project" value="TreeGrafter"/>
</dbReference>
<dbReference type="AlphaFoldDB" id="A0A4P6KFS0"/>
<dbReference type="PIRSF" id="PIRSF002741">
    <property type="entry name" value="MppA"/>
    <property type="match status" value="1"/>
</dbReference>
<feature type="signal peptide" evidence="1">
    <location>
        <begin position="1"/>
        <end position="27"/>
    </location>
</feature>
<dbReference type="SUPFAM" id="SSF53850">
    <property type="entry name" value="Periplasmic binding protein-like II"/>
    <property type="match status" value="1"/>
</dbReference>
<organism evidence="3 4">
    <name type="scientific">Leucobacter triazinivorans</name>
    <dbReference type="NCBI Taxonomy" id="1784719"/>
    <lineage>
        <taxon>Bacteria</taxon>
        <taxon>Bacillati</taxon>
        <taxon>Actinomycetota</taxon>
        <taxon>Actinomycetes</taxon>
        <taxon>Micrococcales</taxon>
        <taxon>Microbacteriaceae</taxon>
        <taxon>Leucobacter</taxon>
    </lineage>
</organism>
<evidence type="ECO:0000313" key="3">
    <source>
        <dbReference type="EMBL" id="QBE48851.1"/>
    </source>
</evidence>
<evidence type="ECO:0000313" key="4">
    <source>
        <dbReference type="Proteomes" id="UP000289260"/>
    </source>
</evidence>
<dbReference type="InterPro" id="IPR030678">
    <property type="entry name" value="Peptide/Ni-bd"/>
</dbReference>
<dbReference type="GO" id="GO:0042597">
    <property type="term" value="C:periplasmic space"/>
    <property type="evidence" value="ECO:0007669"/>
    <property type="project" value="UniProtKB-ARBA"/>
</dbReference>
<dbReference type="InterPro" id="IPR000914">
    <property type="entry name" value="SBP_5_dom"/>
</dbReference>
<dbReference type="EMBL" id="CP035806">
    <property type="protein sequence ID" value="QBE48851.1"/>
    <property type="molecule type" value="Genomic_DNA"/>
</dbReference>
<name>A0A4P6KFS0_9MICO</name>
<accession>A0A4P6KFS0</accession>
<reference evidence="3 4" key="1">
    <citation type="submission" date="2019-02" db="EMBL/GenBank/DDBJ databases">
        <authorList>
            <person name="Sun L."/>
            <person name="Pan D."/>
            <person name="Wu X."/>
        </authorList>
    </citation>
    <scope>NUCLEOTIDE SEQUENCE [LARGE SCALE GENOMIC DNA]</scope>
    <source>
        <strain evidence="3 4">JW-1</strain>
    </source>
</reference>
<dbReference type="GO" id="GO:0043190">
    <property type="term" value="C:ATP-binding cassette (ABC) transporter complex"/>
    <property type="evidence" value="ECO:0007669"/>
    <property type="project" value="InterPro"/>
</dbReference>
<dbReference type="RefSeq" id="WP_130109986.1">
    <property type="nucleotide sequence ID" value="NZ_CP035806.1"/>
</dbReference>
<keyword evidence="4" id="KW-1185">Reference proteome</keyword>
<dbReference type="Gene3D" id="3.40.190.10">
    <property type="entry name" value="Periplasmic binding protein-like II"/>
    <property type="match status" value="1"/>
</dbReference>
<dbReference type="Pfam" id="PF00496">
    <property type="entry name" value="SBP_bac_5"/>
    <property type="match status" value="1"/>
</dbReference>